<keyword evidence="12" id="KW-1185">Reference proteome</keyword>
<dbReference type="PROSITE" id="PS51194">
    <property type="entry name" value="HELICASE_CTER"/>
    <property type="match status" value="1"/>
</dbReference>
<evidence type="ECO:0000256" key="4">
    <source>
        <dbReference type="ARBA" id="ARBA00022806"/>
    </source>
</evidence>
<dbReference type="GO" id="GO:0016787">
    <property type="term" value="F:hydrolase activity"/>
    <property type="evidence" value="ECO:0007669"/>
    <property type="project" value="UniProtKB-KW"/>
</dbReference>
<dbReference type="SUPFAM" id="SSF52540">
    <property type="entry name" value="P-loop containing nucleoside triphosphate hydrolases"/>
    <property type="match status" value="1"/>
</dbReference>
<feature type="domain" description="DEAD-box RNA helicase Q" evidence="10">
    <location>
        <begin position="30"/>
        <end position="58"/>
    </location>
</feature>
<feature type="compositionally biased region" description="Basic and acidic residues" evidence="7">
    <location>
        <begin position="440"/>
        <end position="452"/>
    </location>
</feature>
<dbReference type="PROSITE" id="PS51192">
    <property type="entry name" value="HELICASE_ATP_BIND_1"/>
    <property type="match status" value="1"/>
</dbReference>
<feature type="short sequence motif" description="Q motif" evidence="6">
    <location>
        <begin position="30"/>
        <end position="58"/>
    </location>
</feature>
<keyword evidence="3" id="KW-0378">Hydrolase</keyword>
<feature type="compositionally biased region" description="Basic and acidic residues" evidence="7">
    <location>
        <begin position="523"/>
        <end position="540"/>
    </location>
</feature>
<feature type="region of interest" description="Disordered" evidence="7">
    <location>
        <begin position="440"/>
        <end position="465"/>
    </location>
</feature>
<feature type="region of interest" description="Disordered" evidence="7">
    <location>
        <begin position="523"/>
        <end position="558"/>
    </location>
</feature>
<feature type="compositionally biased region" description="Gly residues" evidence="7">
    <location>
        <begin position="542"/>
        <end position="552"/>
    </location>
</feature>
<dbReference type="InterPro" id="IPR000629">
    <property type="entry name" value="RNA-helicase_DEAD-box_CS"/>
</dbReference>
<name>A0A9Q1HIW1_HOLLE</name>
<dbReference type="Pfam" id="PF00271">
    <property type="entry name" value="Helicase_C"/>
    <property type="match status" value="1"/>
</dbReference>
<dbReference type="Proteomes" id="UP001152320">
    <property type="component" value="Chromosome 2"/>
</dbReference>
<evidence type="ECO:0000259" key="10">
    <source>
        <dbReference type="PROSITE" id="PS51195"/>
    </source>
</evidence>
<feature type="region of interest" description="Disordered" evidence="7">
    <location>
        <begin position="913"/>
        <end position="986"/>
    </location>
</feature>
<feature type="compositionally biased region" description="Basic and acidic residues" evidence="7">
    <location>
        <begin position="627"/>
        <end position="637"/>
    </location>
</feature>
<dbReference type="InterPro" id="IPR011545">
    <property type="entry name" value="DEAD/DEAH_box_helicase_dom"/>
</dbReference>
<keyword evidence="5" id="KW-0067">ATP-binding</keyword>
<proteinExistence type="predicted"/>
<keyword evidence="4 11" id="KW-0347">Helicase</keyword>
<evidence type="ECO:0000256" key="7">
    <source>
        <dbReference type="SAM" id="MobiDB-lite"/>
    </source>
</evidence>
<dbReference type="GO" id="GO:0003724">
    <property type="term" value="F:RNA helicase activity"/>
    <property type="evidence" value="ECO:0007669"/>
    <property type="project" value="UniProtKB-EC"/>
</dbReference>
<dbReference type="PROSITE" id="PS00039">
    <property type="entry name" value="DEAD_ATP_HELICASE"/>
    <property type="match status" value="1"/>
</dbReference>
<feature type="compositionally biased region" description="Basic and acidic residues" evidence="7">
    <location>
        <begin position="933"/>
        <end position="942"/>
    </location>
</feature>
<evidence type="ECO:0000256" key="6">
    <source>
        <dbReference type="PROSITE-ProRule" id="PRU00552"/>
    </source>
</evidence>
<feature type="compositionally biased region" description="Basic and acidic residues" evidence="7">
    <location>
        <begin position="648"/>
        <end position="664"/>
    </location>
</feature>
<feature type="region of interest" description="Disordered" evidence="7">
    <location>
        <begin position="611"/>
        <end position="669"/>
    </location>
</feature>
<dbReference type="InterPro" id="IPR027417">
    <property type="entry name" value="P-loop_NTPase"/>
</dbReference>
<evidence type="ECO:0000256" key="5">
    <source>
        <dbReference type="ARBA" id="ARBA00022840"/>
    </source>
</evidence>
<dbReference type="PROSITE" id="PS51195">
    <property type="entry name" value="Q_MOTIF"/>
    <property type="match status" value="1"/>
</dbReference>
<comment type="caution">
    <text evidence="11">The sequence shown here is derived from an EMBL/GenBank/DDBJ whole genome shotgun (WGS) entry which is preliminary data.</text>
</comment>
<dbReference type="CDD" id="cd18787">
    <property type="entry name" value="SF2_C_DEAD"/>
    <property type="match status" value="1"/>
</dbReference>
<feature type="compositionally biased region" description="Polar residues" evidence="7">
    <location>
        <begin position="947"/>
        <end position="965"/>
    </location>
</feature>
<dbReference type="OrthoDB" id="434041at2759"/>
<dbReference type="EC" id="3.6.4.13" evidence="1"/>
<sequence length="1055" mass="118390">MAAQKNIRTAHSLQERRRTTDVLSSENINVDFASLLLSEPVQKGLTAAGFEKPSPIQLKALPLGRCGLDLIVQAKSGTGKTCVFSVIALESIITASSSLQVLVLAPTREIAVQIQNVIQAIGVAMEGLKCHTFIGGTIFGQDRQHLKKCHIAVGTPGRIKQLIEYEVLKTESVRMFVLDEADKLLDEKFQASVNWIYHQLPENKQMLALSATYPESLAQQLTNYMRDPTFVRLNPRDLTLQGIKQFYKIVPGHQLPHKSFEIKADHLVTLLSQIAFNQCLIFSNFQSRAHNLCELLLEKGWPATYISGNQEQVDRMKAMAELKAYKCRILISTDLTSRGIDAENVNLIINLDVPADFKTYLHRIGRAGRFGTHGAAITLASEGQEVNLLKTVKKRSGSDIRLLPDPVPSNLLEMSAAEMQAEVLDPSDVTESAEMVFLVDKDSSQSQREENSKQSFGLTEGTKEQMNYPQITKDGEVDGEVNGNMATSGYPPAEVRYHVLSQEQTPVFSGDRDATANSEIKRYGSEEEEFERGAESDHKSGPGLGLEGGGGQVQARKGPNHRWMVNLEEWMLPIMVMQELRKTSRKRWTWEEAFKEFENKRQFYKNGKVSVDSGGGNSHLQTGNVSCRDDSYRASLKEDEEEGVKTSAEFEKDPHGDTSSKVDDNSDLGNELNAEKTEKMLENSDVYVEFQAMKALLEQCRTEKATLEGIDHIPRLMRQLSLKSEKVKSQKKTVLEANMEGEDISYKNLPRGQTKEEGDFEKEKVSRDFKLGEEGRQKEYLEAGGEGKIIGKQSERNTGKGFNHEVTASGDIFRETCDVYDVSSVERTSGPMNGAQLIRSTASLKENGLDDEESCEVELNRDERKLKSTGRHGNISKGNTSDKIWEYFKQYVEEEPETRLPSKRMDRMGERVIDNESANSYESDSDSLSSSSKSERSLENEQHLLGSKTSDLSTGSVKLNGCESSTRSDGERKLPRKGKPKTISKGQDINWDASYSHYPYYNGREWNETAPWFADGSYFESWNGYVHPPDNTGWGHGYGEMVHPHTYWDAYYKNY</sequence>
<dbReference type="GO" id="GO:0003676">
    <property type="term" value="F:nucleic acid binding"/>
    <property type="evidence" value="ECO:0007669"/>
    <property type="project" value="InterPro"/>
</dbReference>
<dbReference type="Gene3D" id="3.40.50.300">
    <property type="entry name" value="P-loop containing nucleotide triphosphate hydrolases"/>
    <property type="match status" value="2"/>
</dbReference>
<evidence type="ECO:0000259" key="8">
    <source>
        <dbReference type="PROSITE" id="PS51192"/>
    </source>
</evidence>
<dbReference type="Pfam" id="PF00270">
    <property type="entry name" value="DEAD"/>
    <property type="match status" value="1"/>
</dbReference>
<evidence type="ECO:0000256" key="1">
    <source>
        <dbReference type="ARBA" id="ARBA00012552"/>
    </source>
</evidence>
<dbReference type="AlphaFoldDB" id="A0A9Q1HIW1"/>
<feature type="domain" description="Helicase ATP-binding" evidence="8">
    <location>
        <begin position="61"/>
        <end position="231"/>
    </location>
</feature>
<dbReference type="InterPro" id="IPR001650">
    <property type="entry name" value="Helicase_C-like"/>
</dbReference>
<organism evidence="11 12">
    <name type="scientific">Holothuria leucospilota</name>
    <name type="common">Black long sea cucumber</name>
    <name type="synonym">Mertensiothuria leucospilota</name>
    <dbReference type="NCBI Taxonomy" id="206669"/>
    <lineage>
        <taxon>Eukaryota</taxon>
        <taxon>Metazoa</taxon>
        <taxon>Echinodermata</taxon>
        <taxon>Eleutherozoa</taxon>
        <taxon>Echinozoa</taxon>
        <taxon>Holothuroidea</taxon>
        <taxon>Aspidochirotacea</taxon>
        <taxon>Aspidochirotida</taxon>
        <taxon>Holothuriidae</taxon>
        <taxon>Holothuria</taxon>
    </lineage>
</organism>
<evidence type="ECO:0000256" key="2">
    <source>
        <dbReference type="ARBA" id="ARBA00022741"/>
    </source>
</evidence>
<feature type="region of interest" description="Disordered" evidence="7">
    <location>
        <begin position="845"/>
        <end position="879"/>
    </location>
</feature>
<dbReference type="InterPro" id="IPR014001">
    <property type="entry name" value="Helicase_ATP-bd"/>
</dbReference>
<evidence type="ECO:0000259" key="9">
    <source>
        <dbReference type="PROSITE" id="PS51194"/>
    </source>
</evidence>
<feature type="compositionally biased region" description="Low complexity" evidence="7">
    <location>
        <begin position="915"/>
        <end position="932"/>
    </location>
</feature>
<gene>
    <name evidence="11" type="ORF">HOLleu_06388</name>
</gene>
<feature type="domain" description="Helicase C-terminal" evidence="9">
    <location>
        <begin position="266"/>
        <end position="415"/>
    </location>
</feature>
<dbReference type="InterPro" id="IPR014014">
    <property type="entry name" value="RNA_helicase_DEAD_Q_motif"/>
</dbReference>
<reference evidence="11" key="1">
    <citation type="submission" date="2021-10" db="EMBL/GenBank/DDBJ databases">
        <title>Tropical sea cucumber genome reveals ecological adaptation and Cuvierian tubules defense mechanism.</title>
        <authorList>
            <person name="Chen T."/>
        </authorList>
    </citation>
    <scope>NUCLEOTIDE SEQUENCE</scope>
    <source>
        <strain evidence="11">Nanhai2018</strain>
        <tissue evidence="11">Muscle</tissue>
    </source>
</reference>
<evidence type="ECO:0000313" key="11">
    <source>
        <dbReference type="EMBL" id="KAJ8047400.1"/>
    </source>
</evidence>
<evidence type="ECO:0000256" key="3">
    <source>
        <dbReference type="ARBA" id="ARBA00022801"/>
    </source>
</evidence>
<dbReference type="CDD" id="cd17943">
    <property type="entry name" value="DEADc_DDX20"/>
    <property type="match status" value="1"/>
</dbReference>
<dbReference type="PANTHER" id="PTHR47958">
    <property type="entry name" value="ATP-DEPENDENT RNA HELICASE DBP3"/>
    <property type="match status" value="1"/>
</dbReference>
<protein>
    <recommendedName>
        <fullName evidence="1">RNA helicase</fullName>
        <ecNumber evidence="1">3.6.4.13</ecNumber>
    </recommendedName>
</protein>
<evidence type="ECO:0000313" key="12">
    <source>
        <dbReference type="Proteomes" id="UP001152320"/>
    </source>
</evidence>
<keyword evidence="2" id="KW-0547">Nucleotide-binding</keyword>
<dbReference type="GO" id="GO:0005524">
    <property type="term" value="F:ATP binding"/>
    <property type="evidence" value="ECO:0007669"/>
    <property type="project" value="UniProtKB-KW"/>
</dbReference>
<accession>A0A9Q1HIW1</accession>
<dbReference type="SMART" id="SM00487">
    <property type="entry name" value="DEXDc"/>
    <property type="match status" value="1"/>
</dbReference>
<dbReference type="SMART" id="SM00490">
    <property type="entry name" value="HELICc"/>
    <property type="match status" value="1"/>
</dbReference>
<dbReference type="EMBL" id="JAIZAY010000002">
    <property type="protein sequence ID" value="KAJ8047400.1"/>
    <property type="molecule type" value="Genomic_DNA"/>
</dbReference>